<dbReference type="Proteomes" id="UP000199611">
    <property type="component" value="Unassembled WGS sequence"/>
</dbReference>
<feature type="domain" description="4Fe-4S ferredoxin-type" evidence="8">
    <location>
        <begin position="2"/>
        <end position="31"/>
    </location>
</feature>
<dbReference type="Gene3D" id="3.30.70.20">
    <property type="match status" value="2"/>
</dbReference>
<name>A0A1I4TPQ9_9BACT</name>
<gene>
    <name evidence="9" type="ORF">SAMN05660836_01440</name>
</gene>
<dbReference type="InterPro" id="IPR017896">
    <property type="entry name" value="4Fe4S_Fe-S-bd"/>
</dbReference>
<dbReference type="CDD" id="cd10563">
    <property type="entry name" value="CooF_like"/>
    <property type="match status" value="1"/>
</dbReference>
<feature type="domain" description="4Fe-4S ferredoxin-type" evidence="8">
    <location>
        <begin position="83"/>
        <end position="112"/>
    </location>
</feature>
<dbReference type="Pfam" id="PF13247">
    <property type="entry name" value="Fer4_11"/>
    <property type="match status" value="1"/>
</dbReference>
<organism evidence="9 10">
    <name type="scientific">Thermodesulforhabdus norvegica</name>
    <dbReference type="NCBI Taxonomy" id="39841"/>
    <lineage>
        <taxon>Bacteria</taxon>
        <taxon>Pseudomonadati</taxon>
        <taxon>Thermodesulfobacteriota</taxon>
        <taxon>Syntrophobacteria</taxon>
        <taxon>Syntrophobacterales</taxon>
        <taxon>Thermodesulforhabdaceae</taxon>
        <taxon>Thermodesulforhabdus</taxon>
    </lineage>
</organism>
<evidence type="ECO:0000313" key="10">
    <source>
        <dbReference type="Proteomes" id="UP000199611"/>
    </source>
</evidence>
<protein>
    <submittedName>
        <fullName evidence="9">Carbon-monoxide dehydrogenase iron sulfur subunit</fullName>
    </submittedName>
</protein>
<keyword evidence="4" id="KW-0677">Repeat</keyword>
<feature type="domain" description="4Fe-4S ferredoxin-type" evidence="8">
    <location>
        <begin position="113"/>
        <end position="144"/>
    </location>
</feature>
<dbReference type="EMBL" id="FOUU01000004">
    <property type="protein sequence ID" value="SFM78547.1"/>
    <property type="molecule type" value="Genomic_DNA"/>
</dbReference>
<evidence type="ECO:0000256" key="4">
    <source>
        <dbReference type="ARBA" id="ARBA00022737"/>
    </source>
</evidence>
<reference evidence="9 10" key="1">
    <citation type="submission" date="2016-10" db="EMBL/GenBank/DDBJ databases">
        <authorList>
            <person name="de Groot N.N."/>
        </authorList>
    </citation>
    <scope>NUCLEOTIDE SEQUENCE [LARGE SCALE GENOMIC DNA]</scope>
    <source>
        <strain evidence="9 10">DSM 9990</strain>
    </source>
</reference>
<dbReference type="SUPFAM" id="SSF54862">
    <property type="entry name" value="4Fe-4S ferredoxins"/>
    <property type="match status" value="1"/>
</dbReference>
<keyword evidence="7" id="KW-0411">Iron-sulfur</keyword>
<evidence type="ECO:0000256" key="1">
    <source>
        <dbReference type="ARBA" id="ARBA00022448"/>
    </source>
</evidence>
<accession>A0A1I4TPQ9</accession>
<dbReference type="GO" id="GO:0046872">
    <property type="term" value="F:metal ion binding"/>
    <property type="evidence" value="ECO:0007669"/>
    <property type="project" value="UniProtKB-KW"/>
</dbReference>
<dbReference type="InterPro" id="IPR050954">
    <property type="entry name" value="ET_IronSulfur_Cluster-Binding"/>
</dbReference>
<keyword evidence="5" id="KW-0249">Electron transport</keyword>
<sequence length="165" mass="18629">MKEIFVRFERCVGCRSCELACAVEHSQSKNLYAAVGETPRPRRRVFVEYIEGRKLPFLCRHCEDAPCVGACRTGALNQDPITRIVSHNPDRCIGCWLCSMVCPYGVINREAERRIAVKCDRCPERVTPACVEACPTGALVFTEETDFESLRRKESLKSAVRGLEQ</sequence>
<keyword evidence="6" id="KW-0408">Iron</keyword>
<keyword evidence="1" id="KW-0813">Transport</keyword>
<dbReference type="RefSeq" id="WP_093394607.1">
    <property type="nucleotide sequence ID" value="NZ_FOUU01000004.1"/>
</dbReference>
<evidence type="ECO:0000256" key="7">
    <source>
        <dbReference type="ARBA" id="ARBA00023014"/>
    </source>
</evidence>
<evidence type="ECO:0000313" key="9">
    <source>
        <dbReference type="EMBL" id="SFM78547.1"/>
    </source>
</evidence>
<dbReference type="OrthoDB" id="9789030at2"/>
<evidence type="ECO:0000256" key="5">
    <source>
        <dbReference type="ARBA" id="ARBA00022982"/>
    </source>
</evidence>
<dbReference type="PROSITE" id="PS51379">
    <property type="entry name" value="4FE4S_FER_2"/>
    <property type="match status" value="3"/>
</dbReference>
<evidence type="ECO:0000256" key="6">
    <source>
        <dbReference type="ARBA" id="ARBA00023004"/>
    </source>
</evidence>
<dbReference type="Pfam" id="PF12800">
    <property type="entry name" value="Fer4_4"/>
    <property type="match status" value="1"/>
</dbReference>
<dbReference type="GO" id="GO:0051539">
    <property type="term" value="F:4 iron, 4 sulfur cluster binding"/>
    <property type="evidence" value="ECO:0007669"/>
    <property type="project" value="UniProtKB-KW"/>
</dbReference>
<dbReference type="PANTHER" id="PTHR43177:SF5">
    <property type="entry name" value="ANAEROBIC DIMETHYL SULFOXIDE REDUCTASE CHAIN B-RELATED"/>
    <property type="match status" value="1"/>
</dbReference>
<keyword evidence="3" id="KW-0479">Metal-binding</keyword>
<keyword evidence="10" id="KW-1185">Reference proteome</keyword>
<dbReference type="PANTHER" id="PTHR43177">
    <property type="entry name" value="PROTEIN NRFC"/>
    <property type="match status" value="1"/>
</dbReference>
<dbReference type="AlphaFoldDB" id="A0A1I4TPQ9"/>
<evidence type="ECO:0000256" key="3">
    <source>
        <dbReference type="ARBA" id="ARBA00022723"/>
    </source>
</evidence>
<proteinExistence type="predicted"/>
<evidence type="ECO:0000256" key="2">
    <source>
        <dbReference type="ARBA" id="ARBA00022485"/>
    </source>
</evidence>
<dbReference type="STRING" id="39841.SAMN05660836_01440"/>
<dbReference type="InterPro" id="IPR017900">
    <property type="entry name" value="4Fe4S_Fe_S_CS"/>
</dbReference>
<evidence type="ECO:0000259" key="8">
    <source>
        <dbReference type="PROSITE" id="PS51379"/>
    </source>
</evidence>
<keyword evidence="2" id="KW-0004">4Fe-4S</keyword>
<dbReference type="PROSITE" id="PS00198">
    <property type="entry name" value="4FE4S_FER_1"/>
    <property type="match status" value="1"/>
</dbReference>